<dbReference type="InterPro" id="IPR011990">
    <property type="entry name" value="TPR-like_helical_dom_sf"/>
</dbReference>
<dbReference type="GO" id="GO:0003723">
    <property type="term" value="F:RNA binding"/>
    <property type="evidence" value="ECO:0007669"/>
    <property type="project" value="InterPro"/>
</dbReference>
<sequence length="114" mass="12542">MLENFFDDMPERNVVSWTSVIAGYSQNGKGHDAIELYYQMPKSGIMLDQFTFGSVVKACSGGGNVGLGRRLHAQVVKSEVGSHLIAQNALIAMHSKFDQIDDAWNVFSCMQQGI</sequence>
<dbReference type="Pfam" id="PF13041">
    <property type="entry name" value="PPR_2"/>
    <property type="match status" value="1"/>
</dbReference>
<reference evidence="3" key="1">
    <citation type="journal article" date="2022" name="Plant J.">
        <title>Strategies of tolerance reflected in two North American maple genomes.</title>
        <authorList>
            <person name="McEvoy S.L."/>
            <person name="Sezen U.U."/>
            <person name="Trouern-Trend A."/>
            <person name="McMahon S.M."/>
            <person name="Schaberg P.G."/>
            <person name="Yang J."/>
            <person name="Wegrzyn J.L."/>
            <person name="Swenson N.G."/>
        </authorList>
    </citation>
    <scope>NUCLEOTIDE SEQUENCE</scope>
    <source>
        <strain evidence="3">NS2018</strain>
    </source>
</reference>
<dbReference type="PANTHER" id="PTHR47926">
    <property type="entry name" value="PENTATRICOPEPTIDE REPEAT-CONTAINING PROTEIN"/>
    <property type="match status" value="1"/>
</dbReference>
<dbReference type="Proteomes" id="UP001168877">
    <property type="component" value="Unassembled WGS sequence"/>
</dbReference>
<organism evidence="3 4">
    <name type="scientific">Acer saccharum</name>
    <name type="common">Sugar maple</name>
    <dbReference type="NCBI Taxonomy" id="4024"/>
    <lineage>
        <taxon>Eukaryota</taxon>
        <taxon>Viridiplantae</taxon>
        <taxon>Streptophyta</taxon>
        <taxon>Embryophyta</taxon>
        <taxon>Tracheophyta</taxon>
        <taxon>Spermatophyta</taxon>
        <taxon>Magnoliopsida</taxon>
        <taxon>eudicotyledons</taxon>
        <taxon>Gunneridae</taxon>
        <taxon>Pentapetalae</taxon>
        <taxon>rosids</taxon>
        <taxon>malvids</taxon>
        <taxon>Sapindales</taxon>
        <taxon>Sapindaceae</taxon>
        <taxon>Hippocastanoideae</taxon>
        <taxon>Acereae</taxon>
        <taxon>Acer</taxon>
    </lineage>
</organism>
<dbReference type="GO" id="GO:0009451">
    <property type="term" value="P:RNA modification"/>
    <property type="evidence" value="ECO:0007669"/>
    <property type="project" value="InterPro"/>
</dbReference>
<feature type="repeat" description="PPR" evidence="2">
    <location>
        <begin position="13"/>
        <end position="47"/>
    </location>
</feature>
<dbReference type="EMBL" id="JAUESC010000004">
    <property type="protein sequence ID" value="KAK0595227.1"/>
    <property type="molecule type" value="Genomic_DNA"/>
</dbReference>
<protein>
    <recommendedName>
        <fullName evidence="5">Pentatricopeptide repeat-containing protein</fullName>
    </recommendedName>
</protein>
<dbReference type="InterPro" id="IPR002885">
    <property type="entry name" value="PPR_rpt"/>
</dbReference>
<dbReference type="PANTHER" id="PTHR47926:SF533">
    <property type="entry name" value="DYW DOMAIN-CONTAINING PROTEIN"/>
    <property type="match status" value="1"/>
</dbReference>
<evidence type="ECO:0000313" key="3">
    <source>
        <dbReference type="EMBL" id="KAK0595227.1"/>
    </source>
</evidence>
<dbReference type="Pfam" id="PF01535">
    <property type="entry name" value="PPR"/>
    <property type="match status" value="1"/>
</dbReference>
<dbReference type="AlphaFoldDB" id="A0AA39VW60"/>
<proteinExistence type="predicted"/>
<accession>A0AA39VW60</accession>
<evidence type="ECO:0008006" key="5">
    <source>
        <dbReference type="Google" id="ProtNLM"/>
    </source>
</evidence>
<keyword evidence="4" id="KW-1185">Reference proteome</keyword>
<dbReference type="NCBIfam" id="TIGR00756">
    <property type="entry name" value="PPR"/>
    <property type="match status" value="1"/>
</dbReference>
<dbReference type="Gene3D" id="1.25.40.10">
    <property type="entry name" value="Tetratricopeptide repeat domain"/>
    <property type="match status" value="1"/>
</dbReference>
<dbReference type="InterPro" id="IPR046960">
    <property type="entry name" value="PPR_At4g14850-like_plant"/>
</dbReference>
<keyword evidence="1" id="KW-0677">Repeat</keyword>
<comment type="caution">
    <text evidence="3">The sequence shown here is derived from an EMBL/GenBank/DDBJ whole genome shotgun (WGS) entry which is preliminary data.</text>
</comment>
<evidence type="ECO:0000256" key="2">
    <source>
        <dbReference type="PROSITE-ProRule" id="PRU00708"/>
    </source>
</evidence>
<dbReference type="PROSITE" id="PS51375">
    <property type="entry name" value="PPR"/>
    <property type="match status" value="1"/>
</dbReference>
<name>A0AA39VW60_ACESA</name>
<evidence type="ECO:0000256" key="1">
    <source>
        <dbReference type="ARBA" id="ARBA00022737"/>
    </source>
</evidence>
<evidence type="ECO:0000313" key="4">
    <source>
        <dbReference type="Proteomes" id="UP001168877"/>
    </source>
</evidence>
<gene>
    <name evidence="3" type="ORF">LWI29_004706</name>
</gene>
<reference evidence="3" key="2">
    <citation type="submission" date="2023-06" db="EMBL/GenBank/DDBJ databases">
        <authorList>
            <person name="Swenson N.G."/>
            <person name="Wegrzyn J.L."/>
            <person name="Mcevoy S.L."/>
        </authorList>
    </citation>
    <scope>NUCLEOTIDE SEQUENCE</scope>
    <source>
        <strain evidence="3">NS2018</strain>
        <tissue evidence="3">Leaf</tissue>
    </source>
</reference>